<protein>
    <recommendedName>
        <fullName evidence="4">Secreted protein</fullName>
    </recommendedName>
</protein>
<sequence>MTKTTTLTATLISTLLFSGLAAAVTPDQEGDILYGNGAVPSSPAAPFVQTYQGPNGTENDLLSHLEDLHSGTPSAAGSVAGEQDNVDDLIDSLS</sequence>
<evidence type="ECO:0000256" key="1">
    <source>
        <dbReference type="SAM" id="MobiDB-lite"/>
    </source>
</evidence>
<dbReference type="Proteomes" id="UP000886251">
    <property type="component" value="Unassembled WGS sequence"/>
</dbReference>
<feature type="region of interest" description="Disordered" evidence="1">
    <location>
        <begin position="67"/>
        <end position="94"/>
    </location>
</feature>
<reference evidence="3" key="1">
    <citation type="journal article" date="2020" name="mSystems">
        <title>Genome- and Community-Level Interaction Insights into Carbon Utilization and Element Cycling Functions of Hydrothermarchaeota in Hydrothermal Sediment.</title>
        <authorList>
            <person name="Zhou Z."/>
            <person name="Liu Y."/>
            <person name="Xu W."/>
            <person name="Pan J."/>
            <person name="Luo Z.H."/>
            <person name="Li M."/>
        </authorList>
    </citation>
    <scope>NUCLEOTIDE SEQUENCE [LARGE SCALE GENOMIC DNA]</scope>
    <source>
        <strain evidence="3">HyVt-443</strain>
    </source>
</reference>
<name>A0A831RL34_9GAMM</name>
<keyword evidence="2" id="KW-0732">Signal</keyword>
<accession>A0A831RL34</accession>
<feature type="compositionally biased region" description="Acidic residues" evidence="1">
    <location>
        <begin position="84"/>
        <end position="94"/>
    </location>
</feature>
<organism evidence="3">
    <name type="scientific">Sedimenticola thiotaurini</name>
    <dbReference type="NCBI Taxonomy" id="1543721"/>
    <lineage>
        <taxon>Bacteria</taxon>
        <taxon>Pseudomonadati</taxon>
        <taxon>Pseudomonadota</taxon>
        <taxon>Gammaproteobacteria</taxon>
        <taxon>Chromatiales</taxon>
        <taxon>Sedimenticolaceae</taxon>
        <taxon>Sedimenticola</taxon>
    </lineage>
</organism>
<evidence type="ECO:0000313" key="3">
    <source>
        <dbReference type="EMBL" id="HEB96683.1"/>
    </source>
</evidence>
<dbReference type="AlphaFoldDB" id="A0A831RL34"/>
<feature type="signal peptide" evidence="2">
    <location>
        <begin position="1"/>
        <end position="23"/>
    </location>
</feature>
<evidence type="ECO:0008006" key="4">
    <source>
        <dbReference type="Google" id="ProtNLM"/>
    </source>
</evidence>
<dbReference type="EMBL" id="DRKP01000112">
    <property type="protein sequence ID" value="HEB96683.1"/>
    <property type="molecule type" value="Genomic_DNA"/>
</dbReference>
<evidence type="ECO:0000256" key="2">
    <source>
        <dbReference type="SAM" id="SignalP"/>
    </source>
</evidence>
<feature type="chain" id="PRO_5032908931" description="Secreted protein" evidence="2">
    <location>
        <begin position="24"/>
        <end position="94"/>
    </location>
</feature>
<proteinExistence type="predicted"/>
<comment type="caution">
    <text evidence="3">The sequence shown here is derived from an EMBL/GenBank/DDBJ whole genome shotgun (WGS) entry which is preliminary data.</text>
</comment>
<gene>
    <name evidence="3" type="ORF">ENI96_09680</name>
</gene>